<dbReference type="InterPro" id="IPR050266">
    <property type="entry name" value="AB_hydrolase_sf"/>
</dbReference>
<name>A0ABU3EFA3_9RHOB</name>
<sequence length="227" mass="24854">MALTLVPGFMLDRDLWTDIAPALQRFGPLTHADPARATTIAEMARDTLDAAPARFALIGFSMGGYVAREMARIAPERVSRLVLIATSSRSDSELQERRRAVALGANAAVFRGVSRRSIAQSLAPEHEGDSTLISRIHDMSLRLGGETFRRQAMFRREGDLDQLASIRCPTLVVAGDRDRLRSVEESVEMAQAIPGARLEILPTGHMIPLEAPDLLARLLVDFLIEAA</sequence>
<comment type="caution">
    <text evidence="2">The sequence shown here is derived from an EMBL/GenBank/DDBJ whole genome shotgun (WGS) entry which is preliminary data.</text>
</comment>
<feature type="domain" description="AB hydrolase-1" evidence="1">
    <location>
        <begin position="52"/>
        <end position="212"/>
    </location>
</feature>
<dbReference type="EMBL" id="JAVRQI010000010">
    <property type="protein sequence ID" value="MDT1062922.1"/>
    <property type="molecule type" value="Genomic_DNA"/>
</dbReference>
<dbReference type="RefSeq" id="WP_311760014.1">
    <property type="nucleotide sequence ID" value="NZ_JAVRQI010000010.1"/>
</dbReference>
<reference evidence="3" key="1">
    <citation type="submission" date="2023-07" db="EMBL/GenBank/DDBJ databases">
        <title>Characterization of two Paracoccaceae strains isolated from Phycosphere and proposal of Xinfangfangia lacusdiani sp. nov.</title>
        <authorList>
            <person name="Deng Y."/>
            <person name="Zhang Y.Q."/>
        </authorList>
    </citation>
    <scope>NUCLEOTIDE SEQUENCE [LARGE SCALE GENOMIC DNA]</scope>
    <source>
        <strain evidence="3">CPCC 101403</strain>
    </source>
</reference>
<evidence type="ECO:0000313" key="3">
    <source>
        <dbReference type="Proteomes" id="UP001251085"/>
    </source>
</evidence>
<dbReference type="PRINTS" id="PR00111">
    <property type="entry name" value="ABHYDROLASE"/>
</dbReference>
<dbReference type="Pfam" id="PF00561">
    <property type="entry name" value="Abhydrolase_1"/>
    <property type="match status" value="1"/>
</dbReference>
<protein>
    <submittedName>
        <fullName evidence="2">Alpha/beta fold hydrolase</fullName>
    </submittedName>
</protein>
<keyword evidence="3" id="KW-1185">Reference proteome</keyword>
<evidence type="ECO:0000313" key="2">
    <source>
        <dbReference type="EMBL" id="MDT1062922.1"/>
    </source>
</evidence>
<keyword evidence="2" id="KW-0378">Hydrolase</keyword>
<dbReference type="InterPro" id="IPR029058">
    <property type="entry name" value="AB_hydrolase_fold"/>
</dbReference>
<proteinExistence type="predicted"/>
<dbReference type="Gene3D" id="3.40.50.1820">
    <property type="entry name" value="alpha/beta hydrolase"/>
    <property type="match status" value="1"/>
</dbReference>
<dbReference type="PANTHER" id="PTHR43798">
    <property type="entry name" value="MONOACYLGLYCEROL LIPASE"/>
    <property type="match status" value="1"/>
</dbReference>
<dbReference type="SUPFAM" id="SSF53474">
    <property type="entry name" value="alpha/beta-Hydrolases"/>
    <property type="match status" value="1"/>
</dbReference>
<accession>A0ABU3EFA3</accession>
<organism evidence="2 3">
    <name type="scientific">Paracoccus broussonetiae</name>
    <dbReference type="NCBI Taxonomy" id="3075834"/>
    <lineage>
        <taxon>Bacteria</taxon>
        <taxon>Pseudomonadati</taxon>
        <taxon>Pseudomonadota</taxon>
        <taxon>Alphaproteobacteria</taxon>
        <taxon>Rhodobacterales</taxon>
        <taxon>Paracoccaceae</taxon>
        <taxon>Paracoccus</taxon>
    </lineage>
</organism>
<dbReference type="GO" id="GO:0016787">
    <property type="term" value="F:hydrolase activity"/>
    <property type="evidence" value="ECO:0007669"/>
    <property type="project" value="UniProtKB-KW"/>
</dbReference>
<dbReference type="PANTHER" id="PTHR43798:SF29">
    <property type="entry name" value="AB HYDROLASE-1 DOMAIN-CONTAINING PROTEIN"/>
    <property type="match status" value="1"/>
</dbReference>
<gene>
    <name evidence="2" type="ORF">RM190_13670</name>
</gene>
<dbReference type="InterPro" id="IPR000073">
    <property type="entry name" value="AB_hydrolase_1"/>
</dbReference>
<evidence type="ECO:0000259" key="1">
    <source>
        <dbReference type="Pfam" id="PF00561"/>
    </source>
</evidence>
<dbReference type="Proteomes" id="UP001251085">
    <property type="component" value="Unassembled WGS sequence"/>
</dbReference>